<dbReference type="Gene3D" id="1.10.10.10">
    <property type="entry name" value="Winged helix-like DNA-binding domain superfamily/Winged helix DNA-binding domain"/>
    <property type="match status" value="2"/>
</dbReference>
<dbReference type="InterPro" id="IPR013196">
    <property type="entry name" value="HTH_11"/>
</dbReference>
<dbReference type="InterPro" id="IPR011608">
    <property type="entry name" value="PRD"/>
</dbReference>
<proteinExistence type="predicted"/>
<dbReference type="SUPFAM" id="SSF63520">
    <property type="entry name" value="PTS-regulatory domain, PRD"/>
    <property type="match status" value="2"/>
</dbReference>
<dbReference type="PROSITE" id="PS51094">
    <property type="entry name" value="PTS_EIIA_TYPE_2"/>
    <property type="match status" value="1"/>
</dbReference>
<evidence type="ECO:0000256" key="1">
    <source>
        <dbReference type="ARBA" id="ARBA00022679"/>
    </source>
</evidence>
<reference evidence="9 10" key="1">
    <citation type="submission" date="2021-03" db="EMBL/GenBank/DDBJ databases">
        <title>Genomic Encyclopedia of Type Strains, Phase IV (KMG-IV): sequencing the most valuable type-strain genomes for metagenomic binning, comparative biology and taxonomic classification.</title>
        <authorList>
            <person name="Goeker M."/>
        </authorList>
    </citation>
    <scope>NUCLEOTIDE SEQUENCE [LARGE SCALE GENOMIC DNA]</scope>
    <source>
        <strain evidence="9 10">DSM 28783</strain>
    </source>
</reference>
<organism evidence="9 10">
    <name type="scientific">Clostridium algifaecis</name>
    <dbReference type="NCBI Taxonomy" id="1472040"/>
    <lineage>
        <taxon>Bacteria</taxon>
        <taxon>Bacillati</taxon>
        <taxon>Bacillota</taxon>
        <taxon>Clostridia</taxon>
        <taxon>Eubacteriales</taxon>
        <taxon>Clostridiaceae</taxon>
        <taxon>Clostridium</taxon>
    </lineage>
</organism>
<dbReference type="InterPro" id="IPR036634">
    <property type="entry name" value="PRD_sf"/>
</dbReference>
<keyword evidence="3" id="KW-0805">Transcription regulation</keyword>
<comment type="caution">
    <text evidence="9">The sequence shown here is derived from an EMBL/GenBank/DDBJ whole genome shotgun (WGS) entry which is preliminary data.</text>
</comment>
<dbReference type="Pfam" id="PF00359">
    <property type="entry name" value="PTS_EIIA_2"/>
    <property type="match status" value="1"/>
</dbReference>
<dbReference type="Gene3D" id="3.40.930.10">
    <property type="entry name" value="Mannitol-specific EII, Chain A"/>
    <property type="match status" value="1"/>
</dbReference>
<sequence length="692" mass="79873">MINSLTLRQLNILSKVTYNEQPVNVKNCAKTYNVSTRTIYREIETINQYLNKFHLKVINNTGGLILKGNDEEIINLKLLIPCFNSALETNSKKKLILIELLQQKEPLKLQYFANKFRVSTSTISNYLKDIKSWFQDKNIDFISKPGVGIYIKADEKTIRHAIVDLLYKNCNTDELISVIKKNHLENSTLKLFNVIDYRTIYIVEKSLAKLERSIDYQIEDRLYVELSIHIALAIKRLINNEKINLNASIIKKLKNTKEYKIAEIIAKYIEDEINIIIPKEEIGYIAIQLQGVQLGSINLNLNEKYLHTITKEIILNAEYIFNINFSEDPILEKDLTMHLLYSLYRLKSGYKIRNPLIDDIKKEYGDTFNKCNLALDVLRKSLEIEINDDEIGYITMHFAASIERMKYKIKKFNVLLVCSSGIGVSRMLYEKLKNVQQLNIVANSSLLKIDEMIKKYDLDLIISSVPLKRNDIKVINVNPMFTENDVKTLEKELNIKISIKNKKEQPSSIKDSFEELNVLTHYGTQINLIVNNTFLTQISANVNTVDALIQSLLNEIIKNKFITVKQCVKIKKLLEDREKLGAIILPNKGFAIYHCTSNSIKEPLICIGKLKVPIKLINLMDKKEDVYTAFLMIAPRKNKESLDVIGDISSSIISEPYFIKNLNTSNTLEECKKLIKEVLFKKLYLKILQIVK</sequence>
<dbReference type="PROSITE" id="PS51372">
    <property type="entry name" value="PRD_2"/>
    <property type="match status" value="2"/>
</dbReference>
<keyword evidence="2" id="KW-0677">Repeat</keyword>
<feature type="domain" description="PTS EIIA type-2" evidence="6">
    <location>
        <begin position="527"/>
        <end position="678"/>
    </location>
</feature>
<dbReference type="Pfam" id="PF05043">
    <property type="entry name" value="Mga"/>
    <property type="match status" value="1"/>
</dbReference>
<dbReference type="Gene3D" id="1.10.1790.10">
    <property type="entry name" value="PRD domain"/>
    <property type="match status" value="2"/>
</dbReference>
<evidence type="ECO:0000313" key="10">
    <source>
        <dbReference type="Proteomes" id="UP001519307"/>
    </source>
</evidence>
<dbReference type="PROSITE" id="PS51099">
    <property type="entry name" value="PTS_EIIB_TYPE_2"/>
    <property type="match status" value="1"/>
</dbReference>
<accession>A0ABS4KVP8</accession>
<dbReference type="SUPFAM" id="SSF55804">
    <property type="entry name" value="Phoshotransferase/anion transport protein"/>
    <property type="match status" value="1"/>
</dbReference>
<dbReference type="InterPro" id="IPR050661">
    <property type="entry name" value="BglG_antiterminators"/>
</dbReference>
<evidence type="ECO:0000259" key="7">
    <source>
        <dbReference type="PROSITE" id="PS51099"/>
    </source>
</evidence>
<evidence type="ECO:0000259" key="8">
    <source>
        <dbReference type="PROSITE" id="PS51372"/>
    </source>
</evidence>
<dbReference type="Gene3D" id="3.40.50.2300">
    <property type="match status" value="1"/>
</dbReference>
<dbReference type="InterPro" id="IPR036388">
    <property type="entry name" value="WH-like_DNA-bd_sf"/>
</dbReference>
<keyword evidence="1" id="KW-0808">Transferase</keyword>
<dbReference type="Proteomes" id="UP001519307">
    <property type="component" value="Unassembled WGS sequence"/>
</dbReference>
<name>A0ABS4KVP8_9CLOT</name>
<feature type="domain" description="PTS EIIB type-2" evidence="7">
    <location>
        <begin position="412"/>
        <end position="501"/>
    </location>
</feature>
<feature type="domain" description="PRD" evidence="8">
    <location>
        <begin position="194"/>
        <end position="299"/>
    </location>
</feature>
<evidence type="ECO:0000256" key="3">
    <source>
        <dbReference type="ARBA" id="ARBA00023015"/>
    </source>
</evidence>
<keyword evidence="5" id="KW-0804">Transcription</keyword>
<dbReference type="InterPro" id="IPR013011">
    <property type="entry name" value="PTS_EIIB_2"/>
</dbReference>
<dbReference type="InterPro" id="IPR016152">
    <property type="entry name" value="PTrfase/Anion_transptr"/>
</dbReference>
<dbReference type="CDD" id="cd05568">
    <property type="entry name" value="PTS_IIB_bgl_like"/>
    <property type="match status" value="1"/>
</dbReference>
<gene>
    <name evidence="9" type="ORF">J2Z42_002269</name>
</gene>
<dbReference type="InterPro" id="IPR007737">
    <property type="entry name" value="Mga_HTH"/>
</dbReference>
<protein>
    <submittedName>
        <fullName evidence="9">Mannitol operon transcriptional antiterminator</fullName>
    </submittedName>
</protein>
<keyword evidence="10" id="KW-1185">Reference proteome</keyword>
<dbReference type="EMBL" id="JAGGLM010000016">
    <property type="protein sequence ID" value="MBP2033566.1"/>
    <property type="molecule type" value="Genomic_DNA"/>
</dbReference>
<evidence type="ECO:0000259" key="6">
    <source>
        <dbReference type="PROSITE" id="PS51094"/>
    </source>
</evidence>
<evidence type="ECO:0000256" key="4">
    <source>
        <dbReference type="ARBA" id="ARBA00023159"/>
    </source>
</evidence>
<feature type="domain" description="PRD" evidence="8">
    <location>
        <begin position="301"/>
        <end position="408"/>
    </location>
</feature>
<dbReference type="InterPro" id="IPR002178">
    <property type="entry name" value="PTS_EIIA_type-2_dom"/>
</dbReference>
<dbReference type="PANTHER" id="PTHR30185:SF18">
    <property type="entry name" value="TRANSCRIPTIONAL REGULATOR MTLR"/>
    <property type="match status" value="1"/>
</dbReference>
<dbReference type="SUPFAM" id="SSF52794">
    <property type="entry name" value="PTS system IIB component-like"/>
    <property type="match status" value="1"/>
</dbReference>
<keyword evidence="4" id="KW-0010">Activator</keyword>
<dbReference type="RefSeq" id="WP_209702828.1">
    <property type="nucleotide sequence ID" value="NZ_JAGGLM010000016.1"/>
</dbReference>
<evidence type="ECO:0000313" key="9">
    <source>
        <dbReference type="EMBL" id="MBP2033566.1"/>
    </source>
</evidence>
<dbReference type="PANTHER" id="PTHR30185">
    <property type="entry name" value="CRYPTIC BETA-GLUCOSIDE BGL OPERON ANTITERMINATOR"/>
    <property type="match status" value="1"/>
</dbReference>
<dbReference type="InterPro" id="IPR036095">
    <property type="entry name" value="PTS_EIIB-like_sf"/>
</dbReference>
<evidence type="ECO:0000256" key="2">
    <source>
        <dbReference type="ARBA" id="ARBA00022737"/>
    </source>
</evidence>
<evidence type="ECO:0000256" key="5">
    <source>
        <dbReference type="ARBA" id="ARBA00023163"/>
    </source>
</evidence>
<dbReference type="Pfam" id="PF00874">
    <property type="entry name" value="PRD"/>
    <property type="match status" value="2"/>
</dbReference>
<dbReference type="Pfam" id="PF08279">
    <property type="entry name" value="HTH_11"/>
    <property type="match status" value="1"/>
</dbReference>